<dbReference type="EMBL" id="JARKIE010000711">
    <property type="protein sequence ID" value="KAJ7620032.1"/>
    <property type="molecule type" value="Genomic_DNA"/>
</dbReference>
<dbReference type="Proteomes" id="UP001221757">
    <property type="component" value="Unassembled WGS sequence"/>
</dbReference>
<proteinExistence type="predicted"/>
<sequence length="217" mass="24081">MAELSASSMPLKLDMRGTKWSCAELEPHLHPTKTAQAQVRPDCMNYAHGREILVPMHPQSWAKAIALDTCQRCYAVLTNIGQLSGLFLACKSALHTLLLPANPAKPIRHPSLLLATPLMGFPLSPTTTREPIGPSIFCLHWGAPKPPTFLVFLVLAAPSHPTHTNQVSVPPPCPPIRKELVNCELQWVLHLPSTLYPHLHFCRPAPCLEHLRLHLER</sequence>
<organism evidence="1 2">
    <name type="scientific">Mycena rosella</name>
    <name type="common">Pink bonnet</name>
    <name type="synonym">Agaricus rosellus</name>
    <dbReference type="NCBI Taxonomy" id="1033263"/>
    <lineage>
        <taxon>Eukaryota</taxon>
        <taxon>Fungi</taxon>
        <taxon>Dikarya</taxon>
        <taxon>Basidiomycota</taxon>
        <taxon>Agaricomycotina</taxon>
        <taxon>Agaricomycetes</taxon>
        <taxon>Agaricomycetidae</taxon>
        <taxon>Agaricales</taxon>
        <taxon>Marasmiineae</taxon>
        <taxon>Mycenaceae</taxon>
        <taxon>Mycena</taxon>
    </lineage>
</organism>
<name>A0AAD7BGB9_MYCRO</name>
<evidence type="ECO:0000313" key="2">
    <source>
        <dbReference type="Proteomes" id="UP001221757"/>
    </source>
</evidence>
<evidence type="ECO:0000313" key="1">
    <source>
        <dbReference type="EMBL" id="KAJ7620032.1"/>
    </source>
</evidence>
<protein>
    <submittedName>
        <fullName evidence="1">Uncharacterized protein</fullName>
    </submittedName>
</protein>
<keyword evidence="2" id="KW-1185">Reference proteome</keyword>
<comment type="caution">
    <text evidence="1">The sequence shown here is derived from an EMBL/GenBank/DDBJ whole genome shotgun (WGS) entry which is preliminary data.</text>
</comment>
<dbReference type="AlphaFoldDB" id="A0AAD7BGB9"/>
<reference evidence="1" key="1">
    <citation type="submission" date="2023-03" db="EMBL/GenBank/DDBJ databases">
        <title>Massive genome expansion in bonnet fungi (Mycena s.s.) driven by repeated elements and novel gene families across ecological guilds.</title>
        <authorList>
            <consortium name="Lawrence Berkeley National Laboratory"/>
            <person name="Harder C.B."/>
            <person name="Miyauchi S."/>
            <person name="Viragh M."/>
            <person name="Kuo A."/>
            <person name="Thoen E."/>
            <person name="Andreopoulos B."/>
            <person name="Lu D."/>
            <person name="Skrede I."/>
            <person name="Drula E."/>
            <person name="Henrissat B."/>
            <person name="Morin E."/>
            <person name="Kohler A."/>
            <person name="Barry K."/>
            <person name="LaButti K."/>
            <person name="Morin E."/>
            <person name="Salamov A."/>
            <person name="Lipzen A."/>
            <person name="Mereny Z."/>
            <person name="Hegedus B."/>
            <person name="Baldrian P."/>
            <person name="Stursova M."/>
            <person name="Weitz H."/>
            <person name="Taylor A."/>
            <person name="Grigoriev I.V."/>
            <person name="Nagy L.G."/>
            <person name="Martin F."/>
            <person name="Kauserud H."/>
        </authorList>
    </citation>
    <scope>NUCLEOTIDE SEQUENCE</scope>
    <source>
        <strain evidence="1">CBHHK067</strain>
    </source>
</reference>
<gene>
    <name evidence="1" type="ORF">B0H17DRAFT_1152076</name>
</gene>
<accession>A0AAD7BGB9</accession>